<evidence type="ECO:0000313" key="2">
    <source>
        <dbReference type="Proteomes" id="UP000600918"/>
    </source>
</evidence>
<keyword evidence="2" id="KW-1185">Reference proteome</keyword>
<proteinExistence type="predicted"/>
<sequence>MLRSGRLSYESLVKPICLIVATLTIRFTIAKFVVISRISTSASERILNGHLESWRSFESGPLCRLWFPLMVSPPLLGERGLASLAAANRPGLFSSHSVVHLE</sequence>
<dbReference type="AlphaFoldDB" id="A0A834U9J1"/>
<organism evidence="1 2">
    <name type="scientific">Vespula pensylvanica</name>
    <name type="common">Western yellow jacket</name>
    <name type="synonym">Wasp</name>
    <dbReference type="NCBI Taxonomy" id="30213"/>
    <lineage>
        <taxon>Eukaryota</taxon>
        <taxon>Metazoa</taxon>
        <taxon>Ecdysozoa</taxon>
        <taxon>Arthropoda</taxon>
        <taxon>Hexapoda</taxon>
        <taxon>Insecta</taxon>
        <taxon>Pterygota</taxon>
        <taxon>Neoptera</taxon>
        <taxon>Endopterygota</taxon>
        <taxon>Hymenoptera</taxon>
        <taxon>Apocrita</taxon>
        <taxon>Aculeata</taxon>
        <taxon>Vespoidea</taxon>
        <taxon>Vespidae</taxon>
        <taxon>Vespinae</taxon>
        <taxon>Vespula</taxon>
    </lineage>
</organism>
<protein>
    <submittedName>
        <fullName evidence="1">Uncharacterized protein</fullName>
    </submittedName>
</protein>
<accession>A0A834U9J1</accession>
<gene>
    <name evidence="1" type="ORF">H0235_009100</name>
</gene>
<name>A0A834U9J1_VESPE</name>
<evidence type="ECO:0000313" key="1">
    <source>
        <dbReference type="EMBL" id="KAF7423817.1"/>
    </source>
</evidence>
<comment type="caution">
    <text evidence="1">The sequence shown here is derived from an EMBL/GenBank/DDBJ whole genome shotgun (WGS) entry which is preliminary data.</text>
</comment>
<dbReference type="EMBL" id="JACSDY010000007">
    <property type="protein sequence ID" value="KAF7423817.1"/>
    <property type="molecule type" value="Genomic_DNA"/>
</dbReference>
<reference evidence="1" key="1">
    <citation type="journal article" date="2020" name="G3 (Bethesda)">
        <title>High-Quality Assemblies for Three Invasive Social Wasps from the &lt;i&gt;Vespula&lt;/i&gt; Genus.</title>
        <authorList>
            <person name="Harrop T.W.R."/>
            <person name="Guhlin J."/>
            <person name="McLaughlin G.M."/>
            <person name="Permina E."/>
            <person name="Stockwell P."/>
            <person name="Gilligan J."/>
            <person name="Le Lec M.F."/>
            <person name="Gruber M.A.M."/>
            <person name="Quinn O."/>
            <person name="Lovegrove M."/>
            <person name="Duncan E.J."/>
            <person name="Remnant E.J."/>
            <person name="Van Eeckhoven J."/>
            <person name="Graham B."/>
            <person name="Knapp R.A."/>
            <person name="Langford K.W."/>
            <person name="Kronenberg Z."/>
            <person name="Press M.O."/>
            <person name="Eacker S.M."/>
            <person name="Wilson-Rankin E.E."/>
            <person name="Purcell J."/>
            <person name="Lester P.J."/>
            <person name="Dearden P.K."/>
        </authorList>
    </citation>
    <scope>NUCLEOTIDE SEQUENCE</scope>
    <source>
        <strain evidence="1">Volc-1</strain>
    </source>
</reference>
<dbReference type="Proteomes" id="UP000600918">
    <property type="component" value="Unassembled WGS sequence"/>
</dbReference>